<evidence type="ECO:0000256" key="3">
    <source>
        <dbReference type="ARBA" id="ARBA00031636"/>
    </source>
</evidence>
<evidence type="ECO:0000256" key="4">
    <source>
        <dbReference type="SAM" id="Phobius"/>
    </source>
</evidence>
<dbReference type="EMBL" id="JANGAB010000080">
    <property type="protein sequence ID" value="MCQ4950638.1"/>
    <property type="molecule type" value="Genomic_DNA"/>
</dbReference>
<evidence type="ECO:0000256" key="1">
    <source>
        <dbReference type="ARBA" id="ARBA00010199"/>
    </source>
</evidence>
<dbReference type="AlphaFoldDB" id="A0AAW5KJE9"/>
<evidence type="ECO:0000313" key="6">
    <source>
        <dbReference type="Proteomes" id="UP001205063"/>
    </source>
</evidence>
<evidence type="ECO:0000313" key="5">
    <source>
        <dbReference type="EMBL" id="MCQ4950638.1"/>
    </source>
</evidence>
<feature type="non-terminal residue" evidence="5">
    <location>
        <position position="70"/>
    </location>
</feature>
<dbReference type="PANTHER" id="PTHR43298">
    <property type="entry name" value="MULTIDRUG RESISTANCE PROTEIN NORM-RELATED"/>
    <property type="match status" value="1"/>
</dbReference>
<name>A0AAW5KJE9_9FIRM</name>
<gene>
    <name evidence="5" type="ORF">NE646_13395</name>
</gene>
<dbReference type="Proteomes" id="UP001205063">
    <property type="component" value="Unassembled WGS sequence"/>
</dbReference>
<keyword evidence="2" id="KW-0813">Transport</keyword>
<keyword evidence="4" id="KW-0472">Membrane</keyword>
<dbReference type="GO" id="GO:0005886">
    <property type="term" value="C:plasma membrane"/>
    <property type="evidence" value="ECO:0007669"/>
    <property type="project" value="TreeGrafter"/>
</dbReference>
<keyword evidence="4" id="KW-1133">Transmembrane helix</keyword>
<proteinExistence type="inferred from homology"/>
<feature type="transmembrane region" description="Helical" evidence="4">
    <location>
        <begin position="6"/>
        <end position="37"/>
    </location>
</feature>
<reference evidence="5" key="1">
    <citation type="submission" date="2022-06" db="EMBL/GenBank/DDBJ databases">
        <title>Isolation of gut microbiota from human fecal samples.</title>
        <authorList>
            <person name="Pamer E.G."/>
            <person name="Barat B."/>
            <person name="Waligurski E."/>
            <person name="Medina S."/>
            <person name="Paddock L."/>
            <person name="Mostad J."/>
        </authorList>
    </citation>
    <scope>NUCLEOTIDE SEQUENCE</scope>
    <source>
        <strain evidence="5">DFI.7.96</strain>
    </source>
</reference>
<comment type="similarity">
    <text evidence="1">Belongs to the multi antimicrobial extrusion (MATE) (TC 2.A.66.1) family.</text>
</comment>
<comment type="caution">
    <text evidence="5">The sequence shown here is derived from an EMBL/GenBank/DDBJ whole genome shotgun (WGS) entry which is preliminary data.</text>
</comment>
<protein>
    <recommendedName>
        <fullName evidence="3">Multidrug-efflux transporter</fullName>
    </recommendedName>
</protein>
<dbReference type="InterPro" id="IPR050222">
    <property type="entry name" value="MATE_MdtK"/>
</dbReference>
<organism evidence="5 6">
    <name type="scientific">Bittarella massiliensis</name>
    <name type="common">ex Durand et al. 2017</name>
    <dbReference type="NCBI Taxonomy" id="1720313"/>
    <lineage>
        <taxon>Bacteria</taxon>
        <taxon>Bacillati</taxon>
        <taxon>Bacillota</taxon>
        <taxon>Clostridia</taxon>
        <taxon>Eubacteriales</taxon>
        <taxon>Oscillospiraceae</taxon>
        <taxon>Bittarella (ex Durand et al. 2017)</taxon>
    </lineage>
</organism>
<dbReference type="PANTHER" id="PTHR43298:SF2">
    <property type="entry name" value="FMN_FAD EXPORTER YEEO-RELATED"/>
    <property type="match status" value="1"/>
</dbReference>
<sequence length="70" mass="8108">MLDIVFIVNFGMGVAGAAWATVIAQVLSGLLCLIYIFRRFAILRLHREDWAWRGRFAWEHLRIATPMAFQ</sequence>
<keyword evidence="4" id="KW-0812">Transmembrane</keyword>
<accession>A0AAW5KJE9</accession>
<evidence type="ECO:0000256" key="2">
    <source>
        <dbReference type="ARBA" id="ARBA00022448"/>
    </source>
</evidence>